<reference evidence="1 2" key="1">
    <citation type="submission" date="2020-10" db="EMBL/GenBank/DDBJ databases">
        <title>Phylogeny of dyella-like bacteria.</title>
        <authorList>
            <person name="Fu J."/>
        </authorList>
    </citation>
    <scope>NUCLEOTIDE SEQUENCE [LARGE SCALE GENOMIC DNA]</scope>
    <source>
        <strain evidence="1 2">KACC 19113</strain>
    </source>
</reference>
<evidence type="ECO:0000313" key="2">
    <source>
        <dbReference type="Proteomes" id="UP001620339"/>
    </source>
</evidence>
<dbReference type="Proteomes" id="UP001620339">
    <property type="component" value="Unassembled WGS sequence"/>
</dbReference>
<comment type="caution">
    <text evidence="1">The sequence shown here is derived from an EMBL/GenBank/DDBJ whole genome shotgun (WGS) entry which is preliminary data.</text>
</comment>
<dbReference type="EMBL" id="JADIKK010000008">
    <property type="protein sequence ID" value="MFK2876660.1"/>
    <property type="molecule type" value="Genomic_DNA"/>
</dbReference>
<evidence type="ECO:0000313" key="1">
    <source>
        <dbReference type="EMBL" id="MFK2876660.1"/>
    </source>
</evidence>
<keyword evidence="2" id="KW-1185">Reference proteome</keyword>
<organism evidence="1 2">
    <name type="scientific">Rhodanobacter hydrolyticus</name>
    <dbReference type="NCBI Taxonomy" id="2250595"/>
    <lineage>
        <taxon>Bacteria</taxon>
        <taxon>Pseudomonadati</taxon>
        <taxon>Pseudomonadota</taxon>
        <taxon>Gammaproteobacteria</taxon>
        <taxon>Lysobacterales</taxon>
        <taxon>Rhodanobacteraceae</taxon>
        <taxon>Rhodanobacter</taxon>
    </lineage>
</organism>
<name>A0ABW8J507_9GAMM</name>
<sequence length="125" mass="14730">MNRQSARQLIYARPLTGDAIRHVMSRHFPKKNDYGEAPFEELVQELVRFGITSVGDFKRLMTRHRRALLRLDRSRLSNWERRDAIAEYGAAFVTDATRRQYWFAYPALVRTAVEFEFGEEAAVYE</sequence>
<accession>A0ABW8J507</accession>
<gene>
    <name evidence="1" type="ORF">ISP25_06225</name>
</gene>
<proteinExistence type="predicted"/>
<protein>
    <submittedName>
        <fullName evidence="1">Uncharacterized protein</fullName>
    </submittedName>
</protein>
<dbReference type="RefSeq" id="WP_404612507.1">
    <property type="nucleotide sequence ID" value="NZ_JADIKK010000008.1"/>
</dbReference>